<reference evidence="7" key="1">
    <citation type="journal article" date="2021" name="PeerJ">
        <title>Extensive microbial diversity within the chicken gut microbiome revealed by metagenomics and culture.</title>
        <authorList>
            <person name="Gilroy R."/>
            <person name="Ravi A."/>
            <person name="Getino M."/>
            <person name="Pursley I."/>
            <person name="Horton D.L."/>
            <person name="Alikhan N.F."/>
            <person name="Baker D."/>
            <person name="Gharbi K."/>
            <person name="Hall N."/>
            <person name="Watson M."/>
            <person name="Adriaenssens E.M."/>
            <person name="Foster-Nyarko E."/>
            <person name="Jarju S."/>
            <person name="Secka A."/>
            <person name="Antonio M."/>
            <person name="Oren A."/>
            <person name="Chaudhuri R.R."/>
            <person name="La Ragione R."/>
            <person name="Hildebrand F."/>
            <person name="Pallen M.J."/>
        </authorList>
    </citation>
    <scope>NUCLEOTIDE SEQUENCE</scope>
    <source>
        <strain evidence="7">378</strain>
    </source>
</reference>
<keyword evidence="4 5" id="KW-0560">Oxidoreductase</keyword>
<dbReference type="InterPro" id="IPR016446">
    <property type="entry name" value="Flavin_OxRdtase_Frp"/>
</dbReference>
<keyword evidence="2 5" id="KW-0285">Flavoprotein</keyword>
<sequence>MSVEEKAQHTLEVLKNHQSIRKFTGAKITPEQMQQIYAAIAQSSSSCFLQLVTTIAVQDRSKLEQIAHLAGEQQHIAHCSHFLVFCLDVTKLEHVAGIKPPYGFNFIMTGLNDCTVACQNAFVAAEAQGLGGVIVGGFRRNIAAVSELLKLPQGVAPLLALCLGVPDPEYIEEQKPRLPQSWLFMDEEYHDPFNAEELAQYDEKMRQYYKGRRYNQQDATWTDSVKVMLPGMTCDAAGIIAYLKKQGFEFF</sequence>
<dbReference type="PANTHER" id="PTHR43425">
    <property type="entry name" value="OXYGEN-INSENSITIVE NADPH NITROREDUCTASE"/>
    <property type="match status" value="1"/>
</dbReference>
<accession>A0A948X017</accession>
<dbReference type="AlphaFoldDB" id="A0A948X017"/>
<evidence type="ECO:0000256" key="2">
    <source>
        <dbReference type="ARBA" id="ARBA00022630"/>
    </source>
</evidence>
<dbReference type="EMBL" id="JAHLFE010000203">
    <property type="protein sequence ID" value="MBU3845142.1"/>
    <property type="molecule type" value="Genomic_DNA"/>
</dbReference>
<comment type="similarity">
    <text evidence="1 5">Belongs to the flavin oxidoreductase frp family.</text>
</comment>
<evidence type="ECO:0000256" key="5">
    <source>
        <dbReference type="PIRNR" id="PIRNR005426"/>
    </source>
</evidence>
<dbReference type="InterPro" id="IPR029479">
    <property type="entry name" value="Nitroreductase"/>
</dbReference>
<evidence type="ECO:0000256" key="3">
    <source>
        <dbReference type="ARBA" id="ARBA00022643"/>
    </source>
</evidence>
<dbReference type="Gene3D" id="3.40.109.10">
    <property type="entry name" value="NADH Oxidase"/>
    <property type="match status" value="1"/>
</dbReference>
<dbReference type="InterPro" id="IPR000415">
    <property type="entry name" value="Nitroreductase-like"/>
</dbReference>
<dbReference type="PIRSF" id="PIRSF005426">
    <property type="entry name" value="Frp"/>
    <property type="match status" value="1"/>
</dbReference>
<evidence type="ECO:0000256" key="1">
    <source>
        <dbReference type="ARBA" id="ARBA00008366"/>
    </source>
</evidence>
<gene>
    <name evidence="7" type="ORF">H9847_09840</name>
</gene>
<evidence type="ECO:0000259" key="6">
    <source>
        <dbReference type="Pfam" id="PF00881"/>
    </source>
</evidence>
<organism evidence="7 8">
    <name type="scientific">Candidatus Anaerobiospirillum pullicola</name>
    <dbReference type="NCBI Taxonomy" id="2838451"/>
    <lineage>
        <taxon>Bacteria</taxon>
        <taxon>Pseudomonadati</taxon>
        <taxon>Pseudomonadota</taxon>
        <taxon>Gammaproteobacteria</taxon>
        <taxon>Aeromonadales</taxon>
        <taxon>Succinivibrionaceae</taxon>
        <taxon>Anaerobiospirillum</taxon>
    </lineage>
</organism>
<dbReference type="PANTHER" id="PTHR43425:SF2">
    <property type="entry name" value="OXYGEN-INSENSITIVE NADPH NITROREDUCTASE"/>
    <property type="match status" value="1"/>
</dbReference>
<dbReference type="GO" id="GO:0016491">
    <property type="term" value="F:oxidoreductase activity"/>
    <property type="evidence" value="ECO:0007669"/>
    <property type="project" value="UniProtKB-UniRule"/>
</dbReference>
<comment type="caution">
    <text evidence="7">The sequence shown here is derived from an EMBL/GenBank/DDBJ whole genome shotgun (WGS) entry which is preliminary data.</text>
</comment>
<evidence type="ECO:0000256" key="4">
    <source>
        <dbReference type="ARBA" id="ARBA00023002"/>
    </source>
</evidence>
<keyword evidence="3 5" id="KW-0288">FMN</keyword>
<evidence type="ECO:0000313" key="7">
    <source>
        <dbReference type="EMBL" id="MBU3845142.1"/>
    </source>
</evidence>
<dbReference type="Proteomes" id="UP000733611">
    <property type="component" value="Unassembled WGS sequence"/>
</dbReference>
<reference evidence="7" key="2">
    <citation type="submission" date="2021-04" db="EMBL/GenBank/DDBJ databases">
        <authorList>
            <person name="Gilroy R."/>
        </authorList>
    </citation>
    <scope>NUCLEOTIDE SEQUENCE</scope>
    <source>
        <strain evidence="7">378</strain>
    </source>
</reference>
<keyword evidence="5" id="KW-0521">NADP</keyword>
<evidence type="ECO:0000313" key="8">
    <source>
        <dbReference type="Proteomes" id="UP000733611"/>
    </source>
</evidence>
<name>A0A948X017_9GAMM</name>
<proteinExistence type="inferred from homology"/>
<dbReference type="Pfam" id="PF00881">
    <property type="entry name" value="Nitroreductase"/>
    <property type="match status" value="1"/>
</dbReference>
<dbReference type="SUPFAM" id="SSF55469">
    <property type="entry name" value="FMN-dependent nitroreductase-like"/>
    <property type="match status" value="1"/>
</dbReference>
<protein>
    <submittedName>
        <fullName evidence="7">Nitroreductase family protein</fullName>
    </submittedName>
</protein>
<feature type="domain" description="Nitroreductase" evidence="6">
    <location>
        <begin position="15"/>
        <end position="164"/>
    </location>
</feature>